<accession>A0A9Q8P9H9</accession>
<dbReference type="KEGG" id="ffu:CLAFUR5_05792"/>
<dbReference type="Proteomes" id="UP000756132">
    <property type="component" value="Chromosome 5"/>
</dbReference>
<feature type="region of interest" description="Disordered" evidence="1">
    <location>
        <begin position="148"/>
        <end position="245"/>
    </location>
</feature>
<evidence type="ECO:0000313" key="2">
    <source>
        <dbReference type="EMBL" id="UJO18077.1"/>
    </source>
</evidence>
<reference evidence="2" key="1">
    <citation type="submission" date="2021-12" db="EMBL/GenBank/DDBJ databases">
        <authorList>
            <person name="Zaccaron A."/>
            <person name="Stergiopoulos I."/>
        </authorList>
    </citation>
    <scope>NUCLEOTIDE SEQUENCE</scope>
    <source>
        <strain evidence="2">Race5_Kim</strain>
    </source>
</reference>
<feature type="compositionally biased region" description="Acidic residues" evidence="1">
    <location>
        <begin position="563"/>
        <end position="573"/>
    </location>
</feature>
<organism evidence="2 3">
    <name type="scientific">Passalora fulva</name>
    <name type="common">Tomato leaf mold</name>
    <name type="synonym">Cladosporium fulvum</name>
    <dbReference type="NCBI Taxonomy" id="5499"/>
    <lineage>
        <taxon>Eukaryota</taxon>
        <taxon>Fungi</taxon>
        <taxon>Dikarya</taxon>
        <taxon>Ascomycota</taxon>
        <taxon>Pezizomycotina</taxon>
        <taxon>Dothideomycetes</taxon>
        <taxon>Dothideomycetidae</taxon>
        <taxon>Mycosphaerellales</taxon>
        <taxon>Mycosphaerellaceae</taxon>
        <taxon>Fulvia</taxon>
    </lineage>
</organism>
<feature type="compositionally biased region" description="Acidic residues" evidence="1">
    <location>
        <begin position="208"/>
        <end position="239"/>
    </location>
</feature>
<keyword evidence="3" id="KW-1185">Reference proteome</keyword>
<gene>
    <name evidence="2" type="ORF">CLAFUR5_05792</name>
</gene>
<proteinExistence type="predicted"/>
<evidence type="ECO:0000313" key="3">
    <source>
        <dbReference type="Proteomes" id="UP000756132"/>
    </source>
</evidence>
<protein>
    <submittedName>
        <fullName evidence="2">Uncharacterized protein</fullName>
    </submittedName>
</protein>
<dbReference type="AlphaFoldDB" id="A0A9Q8P9H9"/>
<evidence type="ECO:0000256" key="1">
    <source>
        <dbReference type="SAM" id="MobiDB-lite"/>
    </source>
</evidence>
<reference evidence="2" key="2">
    <citation type="journal article" date="2022" name="Microb. Genom.">
        <title>A chromosome-scale genome assembly of the tomato pathogen Cladosporium fulvum reveals a compartmentalized genome architecture and the presence of a dispensable chromosome.</title>
        <authorList>
            <person name="Zaccaron A.Z."/>
            <person name="Chen L.H."/>
            <person name="Samaras A."/>
            <person name="Stergiopoulos I."/>
        </authorList>
    </citation>
    <scope>NUCLEOTIDE SEQUENCE</scope>
    <source>
        <strain evidence="2">Race5_Kim</strain>
    </source>
</reference>
<name>A0A9Q8P9H9_PASFU</name>
<feature type="region of interest" description="Disordered" evidence="1">
    <location>
        <begin position="561"/>
        <end position="580"/>
    </location>
</feature>
<dbReference type="GeneID" id="71985670"/>
<dbReference type="RefSeq" id="XP_047762443.1">
    <property type="nucleotide sequence ID" value="XM_047904940.1"/>
</dbReference>
<sequence length="580" mass="66231">MSSTYVKFRICPHKHPDSPHGYGTGHYHEKIDIEHNFCMTHDALVKRFMSTMADKHEGFTATQDLTVELHDRHSGCGPELNGRDIRNRYTHTKNDKRERIVVHKTVFVDFRVDDGSRLPWEPLHSPDNDYKDTARGLYRLRQLEHVTSKVPQKSLGGRRHAPGKFAGTGQSATSARKRAQEGRKVAQSSNGRKRPLVRGSARVAQALSDEEDDVQDDEGERQEQQEQNEDDVGEEENEEVTGFTERYDPLELVRVGRQVDQDDTPTNGIPMKAIIVAAIRGEGDGRGIAFLLVQTWKLCMPQCIGDYNNAEVFQAVDDIPNFDADNLDQYWKDRITDEEEFYQVDRLERAVLEYLDNDSEEPVDDQDSLDLDPSAATPISAPLRLAHKDKETLHEAYDDEGDDQPDDLERDIAAVITFANTVTDSALGTPTNLQALLDWDESLETFRAYVCHAMITEMKSGRLKNLLRHRNFPWWTIFEIWVLPQWSRELLRWDRDGNNVQLRACDFLGAQVETAYPGRRIYVEIRILEHPGAALKDNAWVAHGHAYAEDRCPTYGWKRSIGDSEDELDDDETPMGRVSS</sequence>
<dbReference type="EMBL" id="CP090167">
    <property type="protein sequence ID" value="UJO18077.1"/>
    <property type="molecule type" value="Genomic_DNA"/>
</dbReference>